<dbReference type="RefSeq" id="WP_189826087.1">
    <property type="nucleotide sequence ID" value="NZ_BMVC01000014.1"/>
</dbReference>
<gene>
    <name evidence="11" type="ORF">GCM10010334_61870</name>
</gene>
<dbReference type="PANTHER" id="PTHR32309:SF31">
    <property type="entry name" value="CAPSULAR EXOPOLYSACCHARIDE FAMILY"/>
    <property type="match status" value="1"/>
</dbReference>
<feature type="domain" description="Polysaccharide chain length determinant N-terminal" evidence="10">
    <location>
        <begin position="18"/>
        <end position="97"/>
    </location>
</feature>
<comment type="caution">
    <text evidence="11">The sequence shown here is derived from an EMBL/GenBank/DDBJ whole genome shotgun (WGS) entry which is preliminary data.</text>
</comment>
<sequence>MTTHATAHPEPPATAPLIDLQALVAAVRRRRRLWLTLAFLGLVAGSALAVLLPPPPTAVTKVLVAHREDQPNDTGTLIRTDVALLGTTRIADAALRSLDSAEKAEDFLKDYTGLGLTNNLLQIEVKAKTNTEAVARAGALANAFVADHVRRMRETAKAEAKALLDQRDRMRVELAQVNETIGKQPPTTDPKGAAGAETLYARRAELNSRIADFDQRAAEAGTGTPRLVSGTQIVDAPRALKHSLLKGLATKGGIGLALGLVLGIALAAVGSVVGDRPVLRRDIAAHLGASVVAELPGRPGLLWRRRRTRAARARLATSLARTVRGSTEPLSLLELGCARSAGTIALDLARTLAQDGPVVVVDGLPGARLAKRRPKPGDPDVVGGERAGSLRAEERQIGVGSVAPGTAWTDLQYLGSRTVLVVRTGHGSTAWLHTVARQLADQHIPVIGVVLIDADPRDRTDGTLWDVVHTALRGLADRNEPHPHHSDRNDPQTHQNGSRQPRTERLPLWAARVPDDETEVR</sequence>
<feature type="region of interest" description="Disordered" evidence="8">
    <location>
        <begin position="477"/>
        <end position="521"/>
    </location>
</feature>
<dbReference type="AlphaFoldDB" id="A0A919CD59"/>
<evidence type="ECO:0000256" key="3">
    <source>
        <dbReference type="ARBA" id="ARBA00022475"/>
    </source>
</evidence>
<evidence type="ECO:0000256" key="4">
    <source>
        <dbReference type="ARBA" id="ARBA00022692"/>
    </source>
</evidence>
<evidence type="ECO:0000256" key="6">
    <source>
        <dbReference type="ARBA" id="ARBA00023136"/>
    </source>
</evidence>
<dbReference type="GO" id="GO:0005886">
    <property type="term" value="C:plasma membrane"/>
    <property type="evidence" value="ECO:0007669"/>
    <property type="project" value="UniProtKB-SubCell"/>
</dbReference>
<organism evidence="11 12">
    <name type="scientific">Streptomyces finlayi</name>
    <dbReference type="NCBI Taxonomy" id="67296"/>
    <lineage>
        <taxon>Bacteria</taxon>
        <taxon>Bacillati</taxon>
        <taxon>Actinomycetota</taxon>
        <taxon>Actinomycetes</taxon>
        <taxon>Kitasatosporales</taxon>
        <taxon>Streptomycetaceae</taxon>
        <taxon>Streptomyces</taxon>
    </lineage>
</organism>
<keyword evidence="4 9" id="KW-0812">Transmembrane</keyword>
<evidence type="ECO:0000256" key="2">
    <source>
        <dbReference type="ARBA" id="ARBA00006683"/>
    </source>
</evidence>
<feature type="compositionally biased region" description="Basic and acidic residues" evidence="8">
    <location>
        <begin position="477"/>
        <end position="491"/>
    </location>
</feature>
<dbReference type="InterPro" id="IPR050445">
    <property type="entry name" value="Bact_polysacc_biosynth/exp"/>
</dbReference>
<feature type="transmembrane region" description="Helical" evidence="9">
    <location>
        <begin position="33"/>
        <end position="52"/>
    </location>
</feature>
<keyword evidence="3" id="KW-1003">Cell membrane</keyword>
<dbReference type="PANTHER" id="PTHR32309">
    <property type="entry name" value="TYROSINE-PROTEIN KINASE"/>
    <property type="match status" value="1"/>
</dbReference>
<evidence type="ECO:0000256" key="1">
    <source>
        <dbReference type="ARBA" id="ARBA00004651"/>
    </source>
</evidence>
<feature type="transmembrane region" description="Helical" evidence="9">
    <location>
        <begin position="253"/>
        <end position="273"/>
    </location>
</feature>
<keyword evidence="7" id="KW-0175">Coiled coil</keyword>
<protein>
    <submittedName>
        <fullName evidence="11">Membrane-bound polysaccharide biosynthesis protein</fullName>
    </submittedName>
</protein>
<evidence type="ECO:0000256" key="9">
    <source>
        <dbReference type="SAM" id="Phobius"/>
    </source>
</evidence>
<proteinExistence type="inferred from homology"/>
<dbReference type="Proteomes" id="UP000638353">
    <property type="component" value="Unassembled WGS sequence"/>
</dbReference>
<keyword evidence="5 9" id="KW-1133">Transmembrane helix</keyword>
<reference evidence="11" key="2">
    <citation type="submission" date="2020-09" db="EMBL/GenBank/DDBJ databases">
        <authorList>
            <person name="Sun Q."/>
            <person name="Ohkuma M."/>
        </authorList>
    </citation>
    <scope>NUCLEOTIDE SEQUENCE</scope>
    <source>
        <strain evidence="11">JCM 4637</strain>
    </source>
</reference>
<evidence type="ECO:0000259" key="10">
    <source>
        <dbReference type="Pfam" id="PF02706"/>
    </source>
</evidence>
<evidence type="ECO:0000256" key="7">
    <source>
        <dbReference type="SAM" id="Coils"/>
    </source>
</evidence>
<comment type="subcellular location">
    <subcellularLocation>
        <location evidence="1">Cell membrane</location>
        <topology evidence="1">Multi-pass membrane protein</topology>
    </subcellularLocation>
</comment>
<comment type="similarity">
    <text evidence="2">Belongs to the CpsC/CapA family.</text>
</comment>
<dbReference type="InterPro" id="IPR003856">
    <property type="entry name" value="LPS_length_determ_N"/>
</dbReference>
<evidence type="ECO:0000313" key="12">
    <source>
        <dbReference type="Proteomes" id="UP000638353"/>
    </source>
</evidence>
<keyword evidence="6 9" id="KW-0472">Membrane</keyword>
<evidence type="ECO:0000313" key="11">
    <source>
        <dbReference type="EMBL" id="GHD08500.1"/>
    </source>
</evidence>
<name>A0A919CD59_9ACTN</name>
<dbReference type="EMBL" id="BMVC01000014">
    <property type="protein sequence ID" value="GHD08500.1"/>
    <property type="molecule type" value="Genomic_DNA"/>
</dbReference>
<evidence type="ECO:0000256" key="8">
    <source>
        <dbReference type="SAM" id="MobiDB-lite"/>
    </source>
</evidence>
<accession>A0A919CD59</accession>
<reference evidence="11" key="1">
    <citation type="journal article" date="2014" name="Int. J. Syst. Evol. Microbiol.">
        <title>Complete genome sequence of Corynebacterium casei LMG S-19264T (=DSM 44701T), isolated from a smear-ripened cheese.</title>
        <authorList>
            <consortium name="US DOE Joint Genome Institute (JGI-PGF)"/>
            <person name="Walter F."/>
            <person name="Albersmeier A."/>
            <person name="Kalinowski J."/>
            <person name="Ruckert C."/>
        </authorList>
    </citation>
    <scope>NUCLEOTIDE SEQUENCE</scope>
    <source>
        <strain evidence="11">JCM 4637</strain>
    </source>
</reference>
<dbReference type="Pfam" id="PF02706">
    <property type="entry name" value="Wzz"/>
    <property type="match status" value="1"/>
</dbReference>
<feature type="coiled-coil region" evidence="7">
    <location>
        <begin position="146"/>
        <end position="180"/>
    </location>
</feature>
<evidence type="ECO:0000256" key="5">
    <source>
        <dbReference type="ARBA" id="ARBA00022989"/>
    </source>
</evidence>